<feature type="region of interest" description="Disordered" evidence="1">
    <location>
        <begin position="1"/>
        <end position="37"/>
    </location>
</feature>
<evidence type="ECO:0000313" key="3">
    <source>
        <dbReference type="Proteomes" id="UP000004776"/>
    </source>
</evidence>
<feature type="compositionally biased region" description="Polar residues" evidence="1">
    <location>
        <begin position="1"/>
        <end position="10"/>
    </location>
</feature>
<organism evidence="2 3">
    <name type="scientific">Salmonella enterica subsp. enterica serovar Urbana str. R8-2977</name>
    <dbReference type="NCBI Taxonomy" id="913084"/>
    <lineage>
        <taxon>Bacteria</taxon>
        <taxon>Pseudomonadati</taxon>
        <taxon>Pseudomonadota</taxon>
        <taxon>Gammaproteobacteria</taxon>
        <taxon>Enterobacterales</taxon>
        <taxon>Enterobacteriaceae</taxon>
        <taxon>Salmonella</taxon>
    </lineage>
</organism>
<dbReference type="AlphaFoldDB" id="G5RVB3"/>
<dbReference type="Proteomes" id="UP000004776">
    <property type="component" value="Unassembled WGS sequence"/>
</dbReference>
<evidence type="ECO:0000313" key="2">
    <source>
        <dbReference type="EMBL" id="EHD03726.1"/>
    </source>
</evidence>
<sequence length="37" mass="4125">MEGETPNPSSHLFKRGGNPSSHLFKRTDTPRYTPPIA</sequence>
<gene>
    <name evidence="2" type="ORF">LTSEURB_2370</name>
</gene>
<protein>
    <submittedName>
        <fullName evidence="2">Uncharacterized protein</fullName>
    </submittedName>
</protein>
<evidence type="ECO:0000256" key="1">
    <source>
        <dbReference type="SAM" id="MobiDB-lite"/>
    </source>
</evidence>
<proteinExistence type="predicted"/>
<reference evidence="2 3" key="1">
    <citation type="journal article" date="2011" name="BMC Genomics">
        <title>Genome sequencing reveals diversification of virulence factor content and possible host adaptation in distinct subpopulations of Salmonella enterica.</title>
        <authorList>
            <person name="den Bakker H.C."/>
            <person name="Moreno Switt A.I."/>
            <person name="Govoni G."/>
            <person name="Cummings C.A."/>
            <person name="Ranieri M.L."/>
            <person name="Degoricija L."/>
            <person name="Hoelzer K."/>
            <person name="Rodriguez-Rivera L.D."/>
            <person name="Brown S."/>
            <person name="Bolchacova E."/>
            <person name="Furtado M.R."/>
            <person name="Wiedmann M."/>
        </authorList>
    </citation>
    <scope>NUCLEOTIDE SEQUENCE [LARGE SCALE GENOMIC DNA]</scope>
    <source>
        <strain evidence="2 3">R8-2977</strain>
    </source>
</reference>
<comment type="caution">
    <text evidence="2">The sequence shown here is derived from an EMBL/GenBank/DDBJ whole genome shotgun (WGS) entry which is preliminary data.</text>
</comment>
<dbReference type="EMBL" id="AFCW01000928">
    <property type="protein sequence ID" value="EHD03726.1"/>
    <property type="molecule type" value="Genomic_DNA"/>
</dbReference>
<name>G5RVB3_SALET</name>
<accession>G5RVB3</accession>